<keyword evidence="2" id="KW-1185">Reference proteome</keyword>
<comment type="caution">
    <text evidence="1">The sequence shown here is derived from an EMBL/GenBank/DDBJ whole genome shotgun (WGS) entry which is preliminary data.</text>
</comment>
<dbReference type="EMBL" id="CM056743">
    <property type="protein sequence ID" value="KAJ8671108.1"/>
    <property type="molecule type" value="Genomic_DNA"/>
</dbReference>
<protein>
    <submittedName>
        <fullName evidence="1">Uncharacterized protein</fullName>
    </submittedName>
</protein>
<gene>
    <name evidence="1" type="ORF">QAD02_002367</name>
</gene>
<name>A0ACC2NIU6_9HYME</name>
<organism evidence="1 2">
    <name type="scientific">Eretmocerus hayati</name>
    <dbReference type="NCBI Taxonomy" id="131215"/>
    <lineage>
        <taxon>Eukaryota</taxon>
        <taxon>Metazoa</taxon>
        <taxon>Ecdysozoa</taxon>
        <taxon>Arthropoda</taxon>
        <taxon>Hexapoda</taxon>
        <taxon>Insecta</taxon>
        <taxon>Pterygota</taxon>
        <taxon>Neoptera</taxon>
        <taxon>Endopterygota</taxon>
        <taxon>Hymenoptera</taxon>
        <taxon>Apocrita</taxon>
        <taxon>Proctotrupomorpha</taxon>
        <taxon>Chalcidoidea</taxon>
        <taxon>Aphelinidae</taxon>
        <taxon>Aphelininae</taxon>
        <taxon>Eretmocerus</taxon>
    </lineage>
</organism>
<sequence>MNSPARFLISAISGEAGGECSANVETMNKAGKMLLTSGLLNVKTWSMSLMTVLEHKLWNRWMNLVKKFKSEKKAIDEKQPSGSAASKKISSRVFHNDMVWITSYVEHLTELSSDNLQEGDSQKQQHAYKKRSSKSSSDEQFHSMEQIFQQNAATIQQIRTSLEGSGDFHLTDSYFPLIAMRHSLMPKDRQYECTKDVLSYIQFYVNKKKAIGEEDEKEE</sequence>
<evidence type="ECO:0000313" key="1">
    <source>
        <dbReference type="EMBL" id="KAJ8671108.1"/>
    </source>
</evidence>
<accession>A0ACC2NIU6</accession>
<proteinExistence type="predicted"/>
<evidence type="ECO:0000313" key="2">
    <source>
        <dbReference type="Proteomes" id="UP001239111"/>
    </source>
</evidence>
<reference evidence="1" key="1">
    <citation type="submission" date="2023-04" db="EMBL/GenBank/DDBJ databases">
        <title>A chromosome-level genome assembly of the parasitoid wasp Eretmocerus hayati.</title>
        <authorList>
            <person name="Zhong Y."/>
            <person name="Liu S."/>
            <person name="Liu Y."/>
        </authorList>
    </citation>
    <scope>NUCLEOTIDE SEQUENCE</scope>
    <source>
        <strain evidence="1">ZJU_SS_LIU_2023</strain>
    </source>
</reference>
<dbReference type="Proteomes" id="UP001239111">
    <property type="component" value="Chromosome 3"/>
</dbReference>